<evidence type="ECO:0000313" key="5">
    <source>
        <dbReference type="EMBL" id="KAG8464291.1"/>
    </source>
</evidence>
<dbReference type="InterPro" id="IPR049730">
    <property type="entry name" value="SNF2/RAD54-like_C"/>
</dbReference>
<dbReference type="EMBL" id="JAGTXO010000013">
    <property type="protein sequence ID" value="KAG8464291.1"/>
    <property type="molecule type" value="Genomic_DNA"/>
</dbReference>
<dbReference type="Gene3D" id="3.40.50.10810">
    <property type="entry name" value="Tandem AAA-ATPase domain"/>
    <property type="match status" value="1"/>
</dbReference>
<organism evidence="5 6">
    <name type="scientific">Diacronema lutheri</name>
    <name type="common">Unicellular marine alga</name>
    <name type="synonym">Monochrysis lutheri</name>
    <dbReference type="NCBI Taxonomy" id="2081491"/>
    <lineage>
        <taxon>Eukaryota</taxon>
        <taxon>Haptista</taxon>
        <taxon>Haptophyta</taxon>
        <taxon>Pavlovophyceae</taxon>
        <taxon>Pavlovales</taxon>
        <taxon>Pavlovaceae</taxon>
        <taxon>Diacronema</taxon>
    </lineage>
</organism>
<dbReference type="PROSITE" id="PS51192">
    <property type="entry name" value="HELICASE_ATP_BIND_1"/>
    <property type="match status" value="1"/>
</dbReference>
<name>A0A8J5X9J9_DIALT</name>
<dbReference type="GO" id="GO:0007131">
    <property type="term" value="P:reciprocal meiotic recombination"/>
    <property type="evidence" value="ECO:0007669"/>
    <property type="project" value="TreeGrafter"/>
</dbReference>
<evidence type="ECO:0000256" key="1">
    <source>
        <dbReference type="ARBA" id="ARBA00022801"/>
    </source>
</evidence>
<dbReference type="GO" id="GO:0015616">
    <property type="term" value="F:DNA translocase activity"/>
    <property type="evidence" value="ECO:0007669"/>
    <property type="project" value="TreeGrafter"/>
</dbReference>
<feature type="compositionally biased region" description="Gly residues" evidence="2">
    <location>
        <begin position="564"/>
        <end position="579"/>
    </location>
</feature>
<feature type="compositionally biased region" description="Acidic residues" evidence="2">
    <location>
        <begin position="548"/>
        <end position="563"/>
    </location>
</feature>
<feature type="compositionally biased region" description="Gly residues" evidence="2">
    <location>
        <begin position="522"/>
        <end position="531"/>
    </location>
</feature>
<dbReference type="OMA" id="ELMRAIC"/>
<dbReference type="Proteomes" id="UP000751190">
    <property type="component" value="Unassembled WGS sequence"/>
</dbReference>
<dbReference type="InterPro" id="IPR014001">
    <property type="entry name" value="Helicase_ATP-bd"/>
</dbReference>
<dbReference type="Gene3D" id="3.40.50.300">
    <property type="entry name" value="P-loop containing nucleotide triphosphate hydrolases"/>
    <property type="match status" value="1"/>
</dbReference>
<keyword evidence="1" id="KW-0378">Hydrolase</keyword>
<proteinExistence type="predicted"/>
<accession>A0A8J5X9J9</accession>
<dbReference type="OrthoDB" id="413460at2759"/>
<dbReference type="AlphaFoldDB" id="A0A8J5X9J9"/>
<evidence type="ECO:0000256" key="2">
    <source>
        <dbReference type="SAM" id="MobiDB-lite"/>
    </source>
</evidence>
<feature type="domain" description="Helicase ATP-binding" evidence="3">
    <location>
        <begin position="219"/>
        <end position="403"/>
    </location>
</feature>
<protein>
    <submittedName>
        <fullName evidence="5">Uncharacterized protein</fullName>
    </submittedName>
</protein>
<dbReference type="PROSITE" id="PS51194">
    <property type="entry name" value="HELICASE_CTER"/>
    <property type="match status" value="1"/>
</dbReference>
<feature type="region of interest" description="Disordered" evidence="2">
    <location>
        <begin position="516"/>
        <end position="590"/>
    </location>
</feature>
<gene>
    <name evidence="5" type="ORF">KFE25_003354</name>
</gene>
<dbReference type="PANTHER" id="PTHR45629">
    <property type="entry name" value="SNF2/RAD54 FAMILY MEMBER"/>
    <property type="match status" value="1"/>
</dbReference>
<dbReference type="GO" id="GO:0005524">
    <property type="term" value="F:ATP binding"/>
    <property type="evidence" value="ECO:0007669"/>
    <property type="project" value="InterPro"/>
</dbReference>
<dbReference type="InterPro" id="IPR038718">
    <property type="entry name" value="SNF2-like_sf"/>
</dbReference>
<keyword evidence="6" id="KW-1185">Reference proteome</keyword>
<dbReference type="InterPro" id="IPR027417">
    <property type="entry name" value="P-loop_NTPase"/>
</dbReference>
<dbReference type="GO" id="GO:0005634">
    <property type="term" value="C:nucleus"/>
    <property type="evidence" value="ECO:0007669"/>
    <property type="project" value="TreeGrafter"/>
</dbReference>
<dbReference type="Pfam" id="PF00271">
    <property type="entry name" value="Helicase_C"/>
    <property type="match status" value="1"/>
</dbReference>
<dbReference type="InterPro" id="IPR001650">
    <property type="entry name" value="Helicase_C-like"/>
</dbReference>
<evidence type="ECO:0000259" key="4">
    <source>
        <dbReference type="PROSITE" id="PS51194"/>
    </source>
</evidence>
<dbReference type="PANTHER" id="PTHR45629:SF7">
    <property type="entry name" value="DNA EXCISION REPAIR PROTEIN ERCC-6-RELATED"/>
    <property type="match status" value="1"/>
</dbReference>
<dbReference type="InterPro" id="IPR050496">
    <property type="entry name" value="SNF2_RAD54_helicase_repair"/>
</dbReference>
<reference evidence="5" key="1">
    <citation type="submission" date="2021-05" db="EMBL/GenBank/DDBJ databases">
        <title>The genome of the haptophyte Pavlova lutheri (Diacronema luteri, Pavlovales) - a model for lipid biosynthesis in eukaryotic algae.</title>
        <authorList>
            <person name="Hulatt C.J."/>
            <person name="Posewitz M.C."/>
        </authorList>
    </citation>
    <scope>NUCLEOTIDE SEQUENCE</scope>
    <source>
        <strain evidence="5">NIVA-4/92</strain>
    </source>
</reference>
<dbReference type="SMART" id="SM00490">
    <property type="entry name" value="HELICc"/>
    <property type="match status" value="1"/>
</dbReference>
<dbReference type="GO" id="GO:0016787">
    <property type="term" value="F:hydrolase activity"/>
    <property type="evidence" value="ECO:0007669"/>
    <property type="project" value="UniProtKB-KW"/>
</dbReference>
<dbReference type="SUPFAM" id="SSF52540">
    <property type="entry name" value="P-loop containing nucleoside triphosphate hydrolases"/>
    <property type="match status" value="2"/>
</dbReference>
<feature type="domain" description="Helicase C-terminal" evidence="4">
    <location>
        <begin position="632"/>
        <end position="801"/>
    </location>
</feature>
<evidence type="ECO:0000259" key="3">
    <source>
        <dbReference type="PROSITE" id="PS51192"/>
    </source>
</evidence>
<dbReference type="Pfam" id="PF00176">
    <property type="entry name" value="SNF2-rel_dom"/>
    <property type="match status" value="1"/>
</dbReference>
<dbReference type="SMART" id="SM00487">
    <property type="entry name" value="DEXDc"/>
    <property type="match status" value="1"/>
</dbReference>
<evidence type="ECO:0000313" key="6">
    <source>
        <dbReference type="Proteomes" id="UP000751190"/>
    </source>
</evidence>
<dbReference type="InterPro" id="IPR000330">
    <property type="entry name" value="SNF2_N"/>
</dbReference>
<dbReference type="CDD" id="cd18793">
    <property type="entry name" value="SF2_C_SNF"/>
    <property type="match status" value="1"/>
</dbReference>
<dbReference type="GO" id="GO:0000724">
    <property type="term" value="P:double-strand break repair via homologous recombination"/>
    <property type="evidence" value="ECO:0007669"/>
    <property type="project" value="TreeGrafter"/>
</dbReference>
<comment type="caution">
    <text evidence="5">The sequence shown here is derived from an EMBL/GenBank/DDBJ whole genome shotgun (WGS) entry which is preliminary data.</text>
</comment>
<sequence length="886" mass="91881">MGVRWNCIALDRNERKAKKTKLDGVLTASETEWAVEITTPDDELVHKSAPAAPSAPALAPGAKLRVGPYELELIDQAGPAVGPAAAATAARAAPPLARAVARVPLRAAQQPAASDTPPLAGVPSLGRVGAARPSAAGAQTRFVPPSMRAACAAGAAAARTLAPPARAALPRAAPPALARARGWCLDGATAGLLAVDPALEASLRPHQKEGMQFAYDCLTGARGPGGGCILAHTMGLGKTIQALGLAATLARVRPLAPRGWAEPVGLTAVACPASLVRAWESEVSKWPTVKAVLGGQRMHVVGASGRDSSCAQRLRDFFSGPRSLSKLVIVSYDQCRRLADALAGAPIDLLICDEGHRLKASAGNQTIAALSRTRAKFRLLLTATPVQNNLSELWAMVSFVLPDGPLGPLGQFRRRFAEPIEASRSADAPDSVRALGAERSAQLAELLAPFTLRRDSSVLRAFLPPRVEWLIFAPLTAEQHAAYDTLAAGALADGARALVAIGRLCALCTHPRLAPRATRGAAGDGDAGGAADGAEEEAERALLGDVGFNDDDDDDDDRDDDGGGDGGDGGGDADSGGGGEKVRRAARPPPAGACVAAGAAPLGTELSAAAADPLAGSAFVQRSGKLGVAQTLLVRLLRETDEKVVVVCRLRATVELMRAICAREGVEATSLDGSTAAAGRQELVEAFNVCAHCRTDGAFRQSGRRSCEHGARGPRVFVLTARAGGVGLTIVGASRMLLLEPDWNPAVDVQAMGRIYREGQTRPTHIYRLFGVSTIDEKILQRQLAKADVADQVVDAVAQLGAEPRTLGFSRDDLRTIFAPHAPLDGTCETAELLEPTTHARRGTLSAAAASDPILSALVSDAGVRVAHACSWDELARKRQPAGPCG</sequence>